<evidence type="ECO:0000313" key="4">
    <source>
        <dbReference type="Proteomes" id="UP000245048"/>
    </source>
</evidence>
<dbReference type="GO" id="GO:0003887">
    <property type="term" value="F:DNA-directed DNA polymerase activity"/>
    <property type="evidence" value="ECO:0007669"/>
    <property type="project" value="InterPro"/>
</dbReference>
<dbReference type="Gene3D" id="1.10.10.10">
    <property type="entry name" value="Winged helix-like DNA-binding domain superfamily/Winged helix DNA-binding domain"/>
    <property type="match status" value="1"/>
</dbReference>
<dbReference type="Pfam" id="PF21205">
    <property type="entry name" value="Rep3_C"/>
    <property type="match status" value="1"/>
</dbReference>
<dbReference type="Proteomes" id="UP000245048">
    <property type="component" value="Unassembled WGS sequence"/>
</dbReference>
<organism evidence="3 4">
    <name type="scientific">Teichococcus aestuarii</name>
    <dbReference type="NCBI Taxonomy" id="568898"/>
    <lineage>
        <taxon>Bacteria</taxon>
        <taxon>Pseudomonadati</taxon>
        <taxon>Pseudomonadota</taxon>
        <taxon>Alphaproteobacteria</taxon>
        <taxon>Acetobacterales</taxon>
        <taxon>Roseomonadaceae</taxon>
        <taxon>Roseomonas</taxon>
    </lineage>
</organism>
<proteinExistence type="inferred from homology"/>
<accession>A0A2U1UYT9</accession>
<reference evidence="4" key="1">
    <citation type="submission" date="2017-10" db="EMBL/GenBank/DDBJ databases">
        <authorList>
            <person name="Toshchakov S.V."/>
            <person name="Goeva M.A."/>
        </authorList>
    </citation>
    <scope>NUCLEOTIDE SEQUENCE [LARGE SCALE GENOMIC DNA]</scope>
    <source>
        <strain evidence="4">JR1/69-1-13</strain>
    </source>
</reference>
<evidence type="ECO:0000256" key="1">
    <source>
        <dbReference type="ARBA" id="ARBA00038283"/>
    </source>
</evidence>
<dbReference type="EMBL" id="PDOA01000023">
    <property type="protein sequence ID" value="PWC26823.1"/>
    <property type="molecule type" value="Genomic_DNA"/>
</dbReference>
<dbReference type="InterPro" id="IPR000525">
    <property type="entry name" value="Initiator_Rep_WH1"/>
</dbReference>
<dbReference type="Pfam" id="PF01051">
    <property type="entry name" value="Rep3_N"/>
    <property type="match status" value="1"/>
</dbReference>
<dbReference type="OrthoDB" id="581589at2"/>
<keyword evidence="4" id="KW-1185">Reference proteome</keyword>
<gene>
    <name evidence="3" type="ORF">CR165_20840</name>
</gene>
<dbReference type="RefSeq" id="WP_109518882.1">
    <property type="nucleotide sequence ID" value="NZ_PDOA01000023.1"/>
</dbReference>
<dbReference type="SUPFAM" id="SSF46785">
    <property type="entry name" value="Winged helix' DNA-binding domain"/>
    <property type="match status" value="1"/>
</dbReference>
<evidence type="ECO:0000313" key="3">
    <source>
        <dbReference type="EMBL" id="PWC26823.1"/>
    </source>
</evidence>
<comment type="caution">
    <text evidence="3">The sequence shown here is derived from an EMBL/GenBank/DDBJ whole genome shotgun (WGS) entry which is preliminary data.</text>
</comment>
<sequence>MGKTLAQRYNSDGIVKAGEMIEVKNTSALTLHDRRVLNLLIRHAADKIADDREHVIPMRELRSSHKGGERVRDSIERLMTTLVLVPTKDSKGRKATRRTTLLADTTTTDDEENPQGEVRYSFSPTMRDILRRSEYWGRIKPYVMFAFSTKYALALYEALCLRRNLARSEQDFSIGEFREMLGVAPDKLKAFPQLKQSALAPAIGEINTLSDFNVEVEPLREGGQQRGTLTGFRVRWESKEPEAWNEVLTELMRPKVGRKARLRGTVESVAGVLALV</sequence>
<name>A0A2U1UYT9_9PROT</name>
<comment type="similarity">
    <text evidence="1">Belongs to the initiator RepB protein family.</text>
</comment>
<dbReference type="InterPro" id="IPR036390">
    <property type="entry name" value="WH_DNA-bd_sf"/>
</dbReference>
<evidence type="ECO:0000259" key="2">
    <source>
        <dbReference type="Pfam" id="PF01051"/>
    </source>
</evidence>
<dbReference type="AlphaFoldDB" id="A0A2U1UYT9"/>
<feature type="domain" description="Initiator Rep protein WH1" evidence="2">
    <location>
        <begin position="14"/>
        <end position="160"/>
    </location>
</feature>
<dbReference type="GO" id="GO:0006270">
    <property type="term" value="P:DNA replication initiation"/>
    <property type="evidence" value="ECO:0007669"/>
    <property type="project" value="InterPro"/>
</dbReference>
<dbReference type="InterPro" id="IPR036388">
    <property type="entry name" value="WH-like_DNA-bd_sf"/>
</dbReference>
<protein>
    <recommendedName>
        <fullName evidence="2">Initiator Rep protein WH1 domain-containing protein</fullName>
    </recommendedName>
</protein>